<organism evidence="2 3">
    <name type="scientific">Cucurbita moschata</name>
    <name type="common">Winter crookneck squash</name>
    <name type="synonym">Cucurbita pepo var. moschata</name>
    <dbReference type="NCBI Taxonomy" id="3662"/>
    <lineage>
        <taxon>Eukaryota</taxon>
        <taxon>Viridiplantae</taxon>
        <taxon>Streptophyta</taxon>
        <taxon>Embryophyta</taxon>
        <taxon>Tracheophyta</taxon>
        <taxon>Spermatophyta</taxon>
        <taxon>Magnoliopsida</taxon>
        <taxon>eudicotyledons</taxon>
        <taxon>Gunneridae</taxon>
        <taxon>Pentapetalae</taxon>
        <taxon>rosids</taxon>
        <taxon>fabids</taxon>
        <taxon>Cucurbitales</taxon>
        <taxon>Cucurbitaceae</taxon>
        <taxon>Cucurbiteae</taxon>
        <taxon>Cucurbita</taxon>
    </lineage>
</organism>
<proteinExistence type="predicted"/>
<keyword evidence="1" id="KW-1133">Transmembrane helix</keyword>
<keyword evidence="2" id="KW-1185">Reference proteome</keyword>
<dbReference type="Proteomes" id="UP000504609">
    <property type="component" value="Unplaced"/>
</dbReference>
<sequence length="141" mass="16084">MRGIAFSRTLLILAFGRIVIFFIYRHPCKVARDFTYHDFHCLGALPLPKIYKVPCRLGCAVFFHTRPTYAHMDPPGGLVYVLPEPDLVGHNALKRHWTLQKMKGLHDIMVNIIIKGKGKHPYIDNDIVVETGSKVRIVSFS</sequence>
<keyword evidence="1" id="KW-0472">Membrane</keyword>
<gene>
    <name evidence="3" type="primary">LOC111438622</name>
</gene>
<evidence type="ECO:0000313" key="2">
    <source>
        <dbReference type="Proteomes" id="UP000504609"/>
    </source>
</evidence>
<feature type="transmembrane region" description="Helical" evidence="1">
    <location>
        <begin position="6"/>
        <end position="24"/>
    </location>
</feature>
<keyword evidence="1" id="KW-0812">Transmembrane</keyword>
<protein>
    <submittedName>
        <fullName evidence="3">Uncharacterized protein LOC111438622</fullName>
    </submittedName>
</protein>
<dbReference type="GeneID" id="111438622"/>
<dbReference type="AlphaFoldDB" id="A0A6J1EWJ0"/>
<dbReference type="RefSeq" id="XP_022932269.1">
    <property type="nucleotide sequence ID" value="XM_023076501.1"/>
</dbReference>
<evidence type="ECO:0000256" key="1">
    <source>
        <dbReference type="SAM" id="Phobius"/>
    </source>
</evidence>
<name>A0A6J1EWJ0_CUCMO</name>
<reference evidence="3" key="1">
    <citation type="submission" date="2025-08" db="UniProtKB">
        <authorList>
            <consortium name="RefSeq"/>
        </authorList>
    </citation>
    <scope>IDENTIFICATION</scope>
    <source>
        <tissue evidence="3">Young leaves</tissue>
    </source>
</reference>
<evidence type="ECO:0000313" key="3">
    <source>
        <dbReference type="RefSeq" id="XP_022932269.1"/>
    </source>
</evidence>
<accession>A0A6J1EWJ0</accession>
<dbReference type="KEGG" id="cmos:111438622"/>